<evidence type="ECO:0000256" key="1">
    <source>
        <dbReference type="ARBA" id="ARBA00022801"/>
    </source>
</evidence>
<feature type="domain" description="PNPLA" evidence="5">
    <location>
        <begin position="19"/>
        <end position="218"/>
    </location>
</feature>
<organism evidence="6 7">
    <name type="scientific">Mycolicibacterium sphagni</name>
    <dbReference type="NCBI Taxonomy" id="1786"/>
    <lineage>
        <taxon>Bacteria</taxon>
        <taxon>Bacillati</taxon>
        <taxon>Actinomycetota</taxon>
        <taxon>Actinomycetes</taxon>
        <taxon>Mycobacteriales</taxon>
        <taxon>Mycobacteriaceae</taxon>
        <taxon>Mycolicibacterium</taxon>
    </lineage>
</organism>
<feature type="short sequence motif" description="GXGXXG" evidence="4">
    <location>
        <begin position="23"/>
        <end position="28"/>
    </location>
</feature>
<dbReference type="PANTHER" id="PTHR24185:SF1">
    <property type="entry name" value="CALCIUM-INDEPENDENT PHOSPHOLIPASE A2-GAMMA"/>
    <property type="match status" value="1"/>
</dbReference>
<name>A0ABX2K6X1_9MYCO</name>
<dbReference type="RefSeq" id="WP_174399685.1">
    <property type="nucleotide sequence ID" value="NZ_VBSB01000012.1"/>
</dbReference>
<dbReference type="SUPFAM" id="SSF52151">
    <property type="entry name" value="FabD/lysophospholipase-like"/>
    <property type="match status" value="1"/>
</dbReference>
<keyword evidence="3 4" id="KW-0443">Lipid metabolism</keyword>
<gene>
    <name evidence="6" type="ORF">FEG63_20690</name>
</gene>
<evidence type="ECO:0000313" key="6">
    <source>
        <dbReference type="EMBL" id="NTY61965.1"/>
    </source>
</evidence>
<feature type="active site" description="Proton acceptor" evidence="4">
    <location>
        <position position="204"/>
    </location>
</feature>
<comment type="caution">
    <text evidence="6">The sequence shown here is derived from an EMBL/GenBank/DDBJ whole genome shotgun (WGS) entry which is preliminary data.</text>
</comment>
<keyword evidence="1 4" id="KW-0378">Hydrolase</keyword>
<dbReference type="Gene3D" id="3.40.1090.10">
    <property type="entry name" value="Cytosolic phospholipase A2 catalytic domain"/>
    <property type="match status" value="1"/>
</dbReference>
<dbReference type="Pfam" id="PF01734">
    <property type="entry name" value="Patatin"/>
    <property type="match status" value="1"/>
</dbReference>
<dbReference type="PROSITE" id="PS51635">
    <property type="entry name" value="PNPLA"/>
    <property type="match status" value="1"/>
</dbReference>
<evidence type="ECO:0000313" key="7">
    <source>
        <dbReference type="Proteomes" id="UP000708347"/>
    </source>
</evidence>
<feature type="active site" description="Nucleophile" evidence="4">
    <location>
        <position position="65"/>
    </location>
</feature>
<keyword evidence="2 4" id="KW-0442">Lipid degradation</keyword>
<keyword evidence="7" id="KW-1185">Reference proteome</keyword>
<dbReference type="EMBL" id="VBSB01000012">
    <property type="protein sequence ID" value="NTY61965.1"/>
    <property type="molecule type" value="Genomic_DNA"/>
</dbReference>
<evidence type="ECO:0000256" key="3">
    <source>
        <dbReference type="ARBA" id="ARBA00023098"/>
    </source>
</evidence>
<dbReference type="InterPro" id="IPR016035">
    <property type="entry name" value="Acyl_Trfase/lysoPLipase"/>
</dbReference>
<dbReference type="PANTHER" id="PTHR24185">
    <property type="entry name" value="CALCIUM-INDEPENDENT PHOSPHOLIPASE A2-GAMMA"/>
    <property type="match status" value="1"/>
</dbReference>
<evidence type="ECO:0000256" key="4">
    <source>
        <dbReference type="PROSITE-ProRule" id="PRU01161"/>
    </source>
</evidence>
<feature type="short sequence motif" description="DGA/G" evidence="4">
    <location>
        <begin position="204"/>
        <end position="206"/>
    </location>
</feature>
<feature type="short sequence motif" description="GXSXG" evidence="4">
    <location>
        <begin position="63"/>
        <end position="67"/>
    </location>
</feature>
<evidence type="ECO:0000256" key="2">
    <source>
        <dbReference type="ARBA" id="ARBA00022963"/>
    </source>
</evidence>
<accession>A0ABX2K6X1</accession>
<sequence length="380" mass="41632">MAYKTLDDHLFGDGPKRMLSLDGGGVRGALSLGYLARVEDILRKRVDNDPDFRLCDYFDLIGGTSTGSIIAAGLAMGMSVEELINVYHTLGVDVFEQSLLRFGVLGAKFPKEPLMRALSTFFKDETLGSKKLRTGLMVMTKRLDTGSPWLLHNNPRGKFYDGPDGAGNRNLLIRNVIRASTAAPHYFEPELLKVSPHVMGAFVDGGISPYNNPSMQLLMMGTCSGYGLEWPYGEDRLLLVSVGTGFRPASVAAADVVKMPAIKLAAESVVSIMQDANWLGQAVLQWMSRSPTAWEIDAEVGDLSSDVLGGGPAMMSYLRYELCLEPHWLSKNLGIERSDRQCDALYTMDNAKNLPELTRLGRAASKVQMEPAHFPASFDI</sequence>
<evidence type="ECO:0000259" key="5">
    <source>
        <dbReference type="PROSITE" id="PS51635"/>
    </source>
</evidence>
<proteinExistence type="predicted"/>
<protein>
    <submittedName>
        <fullName evidence="6">Patatin</fullName>
    </submittedName>
</protein>
<dbReference type="Proteomes" id="UP000708347">
    <property type="component" value="Unassembled WGS sequence"/>
</dbReference>
<dbReference type="InterPro" id="IPR002641">
    <property type="entry name" value="PNPLA_dom"/>
</dbReference>
<reference evidence="6 7" key="1">
    <citation type="submission" date="2019-05" db="EMBL/GenBank/DDBJ databases">
        <title>Mycolicibacterium sphagni ENV482 genome assembly.</title>
        <authorList>
            <person name="Chen W."/>
            <person name="Faulkner N.W."/>
            <person name="Hyman M.R."/>
        </authorList>
    </citation>
    <scope>NUCLEOTIDE SEQUENCE [LARGE SCALE GENOMIC DNA]</scope>
    <source>
        <strain evidence="6 7">ENV482</strain>
    </source>
</reference>